<feature type="transmembrane region" description="Helical" evidence="7">
    <location>
        <begin position="17"/>
        <end position="38"/>
    </location>
</feature>
<feature type="domain" description="TM7S3/TM198-like" evidence="8">
    <location>
        <begin position="1"/>
        <end position="189"/>
    </location>
</feature>
<feature type="transmembrane region" description="Helical" evidence="7">
    <location>
        <begin position="50"/>
        <end position="68"/>
    </location>
</feature>
<keyword evidence="10" id="KW-1185">Reference proteome</keyword>
<name>A0A137P5Q2_CONC2</name>
<dbReference type="EMBL" id="KQ964505">
    <property type="protein sequence ID" value="KXN70340.1"/>
    <property type="molecule type" value="Genomic_DNA"/>
</dbReference>
<evidence type="ECO:0000256" key="7">
    <source>
        <dbReference type="SAM" id="Phobius"/>
    </source>
</evidence>
<reference evidence="9 10" key="1">
    <citation type="journal article" date="2015" name="Genome Biol. Evol.">
        <title>Phylogenomic analyses indicate that early fungi evolved digesting cell walls of algal ancestors of land plants.</title>
        <authorList>
            <person name="Chang Y."/>
            <person name="Wang S."/>
            <person name="Sekimoto S."/>
            <person name="Aerts A.L."/>
            <person name="Choi C."/>
            <person name="Clum A."/>
            <person name="LaButti K.M."/>
            <person name="Lindquist E.A."/>
            <person name="Yee Ngan C."/>
            <person name="Ohm R.A."/>
            <person name="Salamov A.A."/>
            <person name="Grigoriev I.V."/>
            <person name="Spatafora J.W."/>
            <person name="Berbee M.L."/>
        </authorList>
    </citation>
    <scope>NUCLEOTIDE SEQUENCE [LARGE SCALE GENOMIC DNA]</scope>
    <source>
        <strain evidence="9 10">NRRL 28638</strain>
    </source>
</reference>
<dbReference type="InterPro" id="IPR025256">
    <property type="entry name" value="TM7S3/TM198-like_dom"/>
</dbReference>
<accession>A0A137P5Q2</accession>
<evidence type="ECO:0000256" key="3">
    <source>
        <dbReference type="ARBA" id="ARBA00022692"/>
    </source>
</evidence>
<feature type="transmembrane region" description="Helical" evidence="7">
    <location>
        <begin position="101"/>
        <end position="122"/>
    </location>
</feature>
<evidence type="ECO:0000256" key="2">
    <source>
        <dbReference type="ARBA" id="ARBA00006244"/>
    </source>
</evidence>
<dbReference type="PANTHER" id="PTHR31247">
    <property type="entry name" value="TRANSMEMBRANE PROTEIN 198 FAMILY MEMBER"/>
    <property type="match status" value="1"/>
</dbReference>
<gene>
    <name evidence="9" type="ORF">CONCODRAFT_78893</name>
</gene>
<evidence type="ECO:0000256" key="4">
    <source>
        <dbReference type="ARBA" id="ARBA00022989"/>
    </source>
</evidence>
<sequence>MLVGLVFVFAGKRVIKFLLFIAGFVFFGILALYISGRIVDLENITQGQRIGIIVGSVITGLLGGLLSWCLYKLGIAILGFLAGFNIGGLIVNSISSLDDNYWGRLGIMIGCGLAIAILTLFLMNIMIVVATSFVGAQGFMIGIDFIANKGYVDFVRVTTTLKSFHLTPVLWAMLGSSIVLTLIGILVQFKSYPKAQYYNIERQNK</sequence>
<keyword evidence="5 7" id="KW-0472">Membrane</keyword>
<dbReference type="STRING" id="796925.A0A137P5Q2"/>
<evidence type="ECO:0000256" key="1">
    <source>
        <dbReference type="ARBA" id="ARBA00004141"/>
    </source>
</evidence>
<dbReference type="PANTHER" id="PTHR31247:SF5">
    <property type="entry name" value="DUF4203 DOMAIN-CONTAINING PROTEIN"/>
    <property type="match status" value="1"/>
</dbReference>
<dbReference type="GO" id="GO:0005886">
    <property type="term" value="C:plasma membrane"/>
    <property type="evidence" value="ECO:0007669"/>
    <property type="project" value="TreeGrafter"/>
</dbReference>
<protein>
    <recommendedName>
        <fullName evidence="6">Transmembrane protein 198</fullName>
    </recommendedName>
</protein>
<evidence type="ECO:0000256" key="6">
    <source>
        <dbReference type="ARBA" id="ARBA00049737"/>
    </source>
</evidence>
<feature type="transmembrane region" description="Helical" evidence="7">
    <location>
        <begin position="127"/>
        <end position="148"/>
    </location>
</feature>
<dbReference type="AlphaFoldDB" id="A0A137P5Q2"/>
<dbReference type="OrthoDB" id="102260at2759"/>
<feature type="transmembrane region" description="Helical" evidence="7">
    <location>
        <begin position="168"/>
        <end position="187"/>
    </location>
</feature>
<comment type="subcellular location">
    <subcellularLocation>
        <location evidence="1">Membrane</location>
        <topology evidence="1">Multi-pass membrane protein</topology>
    </subcellularLocation>
</comment>
<evidence type="ECO:0000313" key="9">
    <source>
        <dbReference type="EMBL" id="KXN70340.1"/>
    </source>
</evidence>
<proteinExistence type="inferred from homology"/>
<evidence type="ECO:0000259" key="8">
    <source>
        <dbReference type="Pfam" id="PF13886"/>
    </source>
</evidence>
<evidence type="ECO:0000313" key="10">
    <source>
        <dbReference type="Proteomes" id="UP000070444"/>
    </source>
</evidence>
<organism evidence="9 10">
    <name type="scientific">Conidiobolus coronatus (strain ATCC 28846 / CBS 209.66 / NRRL 28638)</name>
    <name type="common">Delacroixia coronata</name>
    <dbReference type="NCBI Taxonomy" id="796925"/>
    <lineage>
        <taxon>Eukaryota</taxon>
        <taxon>Fungi</taxon>
        <taxon>Fungi incertae sedis</taxon>
        <taxon>Zoopagomycota</taxon>
        <taxon>Entomophthoromycotina</taxon>
        <taxon>Entomophthoromycetes</taxon>
        <taxon>Entomophthorales</taxon>
        <taxon>Ancylistaceae</taxon>
        <taxon>Conidiobolus</taxon>
    </lineage>
</organism>
<evidence type="ECO:0000256" key="5">
    <source>
        <dbReference type="ARBA" id="ARBA00023136"/>
    </source>
</evidence>
<feature type="transmembrane region" description="Helical" evidence="7">
    <location>
        <begin position="75"/>
        <end position="95"/>
    </location>
</feature>
<dbReference type="InterPro" id="IPR040236">
    <property type="entry name" value="TMEM198"/>
</dbReference>
<keyword evidence="4 7" id="KW-1133">Transmembrane helix</keyword>
<dbReference type="Proteomes" id="UP000070444">
    <property type="component" value="Unassembled WGS sequence"/>
</dbReference>
<keyword evidence="3 7" id="KW-0812">Transmembrane</keyword>
<comment type="similarity">
    <text evidence="2">Belongs to the TMEM198 family.</text>
</comment>
<dbReference type="Pfam" id="PF13886">
    <property type="entry name" value="TM7S3_TM198"/>
    <property type="match status" value="1"/>
</dbReference>